<dbReference type="PROSITE" id="PS51379">
    <property type="entry name" value="4FE4S_FER_2"/>
    <property type="match status" value="2"/>
</dbReference>
<keyword evidence="4" id="KW-0997">Cell inner membrane</keyword>
<feature type="binding site" evidence="12">
    <location>
        <position position="71"/>
    </location>
    <ligand>
        <name>[4Fe-4S] cluster</name>
        <dbReference type="ChEBI" id="CHEBI:49883"/>
        <label>1</label>
    </ligand>
</feature>
<dbReference type="PROSITE" id="PS51656">
    <property type="entry name" value="4FE4S"/>
    <property type="match status" value="1"/>
</dbReference>
<evidence type="ECO:0000256" key="2">
    <source>
        <dbReference type="ARBA" id="ARBA00022475"/>
    </source>
</evidence>
<dbReference type="GO" id="GO:0009055">
    <property type="term" value="F:electron transfer activity"/>
    <property type="evidence" value="ECO:0007669"/>
    <property type="project" value="InterPro"/>
</dbReference>
<dbReference type="AlphaFoldDB" id="A0A2K8UHE0"/>
<dbReference type="InterPro" id="IPR010207">
    <property type="entry name" value="Elect_transpt_cplx_RnfB/RsxB"/>
</dbReference>
<feature type="binding site" evidence="12">
    <location>
        <position position="146"/>
    </location>
    <ligand>
        <name>[4Fe-4S] cluster</name>
        <dbReference type="ChEBI" id="CHEBI:49883"/>
        <label>3</label>
    </ligand>
</feature>
<feature type="binding site" evidence="12">
    <location>
        <position position="116"/>
    </location>
    <ligand>
        <name>[4Fe-4S] cluster</name>
        <dbReference type="ChEBI" id="CHEBI:49883"/>
        <label>2</label>
    </ligand>
</feature>
<evidence type="ECO:0000256" key="8">
    <source>
        <dbReference type="ARBA" id="ARBA00022982"/>
    </source>
</evidence>
<evidence type="ECO:0000256" key="4">
    <source>
        <dbReference type="ARBA" id="ARBA00022519"/>
    </source>
</evidence>
<keyword evidence="8" id="KW-0249">Electron transport</keyword>
<dbReference type="Gene3D" id="3.30.70.20">
    <property type="match status" value="1"/>
</dbReference>
<dbReference type="PANTHER" id="PTHR42859:SF3">
    <property type="entry name" value="ION-TRANSLOCATING OXIDOREDUCTASE COMPLEX SUBUNIT B"/>
    <property type="match status" value="1"/>
</dbReference>
<dbReference type="GO" id="GO:0046872">
    <property type="term" value="F:metal ion binding"/>
    <property type="evidence" value="ECO:0007669"/>
    <property type="project" value="UniProtKB-KW"/>
</dbReference>
<dbReference type="Pfam" id="PF14697">
    <property type="entry name" value="Fer4_21"/>
    <property type="match status" value="1"/>
</dbReference>
<feature type="binding site" evidence="12">
    <location>
        <position position="113"/>
    </location>
    <ligand>
        <name>[4Fe-4S] cluster</name>
        <dbReference type="ChEBI" id="CHEBI:49883"/>
        <label>2</label>
    </ligand>
</feature>
<dbReference type="InterPro" id="IPR017900">
    <property type="entry name" value="4Fe4S_Fe_S_CS"/>
</dbReference>
<keyword evidence="5 12" id="KW-0479">Metal-binding</keyword>
<dbReference type="InterPro" id="IPR017896">
    <property type="entry name" value="4Fe4S_Fe-S-bd"/>
</dbReference>
<dbReference type="Gene3D" id="1.10.15.40">
    <property type="entry name" value="Electron transport complex subunit B, putative Fe-S cluster"/>
    <property type="match status" value="1"/>
</dbReference>
<evidence type="ECO:0000313" key="15">
    <source>
        <dbReference type="EMBL" id="AUB84965.1"/>
    </source>
</evidence>
<dbReference type="Proteomes" id="UP000232638">
    <property type="component" value="Chromosome"/>
</dbReference>
<feature type="binding site" evidence="12">
    <location>
        <position position="143"/>
    </location>
    <ligand>
        <name>[4Fe-4S] cluster</name>
        <dbReference type="ChEBI" id="CHEBI:49883"/>
        <label>3</label>
    </ligand>
</feature>
<feature type="binding site" evidence="12">
    <location>
        <position position="150"/>
    </location>
    <ligand>
        <name>[4Fe-4S] cluster</name>
        <dbReference type="ChEBI" id="CHEBI:49883"/>
        <label>2</label>
    </ligand>
</feature>
<dbReference type="PANTHER" id="PTHR42859">
    <property type="entry name" value="OXIDOREDUCTASE"/>
    <property type="match status" value="1"/>
</dbReference>
<dbReference type="GO" id="GO:0051539">
    <property type="term" value="F:4 iron, 4 sulfur cluster binding"/>
    <property type="evidence" value="ECO:0007669"/>
    <property type="project" value="UniProtKB-KW"/>
</dbReference>
<evidence type="ECO:0000313" key="16">
    <source>
        <dbReference type="Proteomes" id="UP000232638"/>
    </source>
</evidence>
<evidence type="ECO:0000256" key="3">
    <source>
        <dbReference type="ARBA" id="ARBA00022485"/>
    </source>
</evidence>
<evidence type="ECO:0000256" key="10">
    <source>
        <dbReference type="ARBA" id="ARBA00023014"/>
    </source>
</evidence>
<reference evidence="15 16" key="1">
    <citation type="submission" date="2017-03" db="EMBL/GenBank/DDBJ databases">
        <title>Complete genome sequence of Candidatus 'Thiodictyon syntrophicum' sp. nov. strain Cad16T, a photolithoautotroph purple sulfur bacterium isolated from an alpine meromictic lake.</title>
        <authorList>
            <person name="Luedin S.M."/>
            <person name="Pothier J.F."/>
            <person name="Danza F."/>
            <person name="Storelli N."/>
            <person name="Wittwer M."/>
            <person name="Tonolla M."/>
        </authorList>
    </citation>
    <scope>NUCLEOTIDE SEQUENCE [LARGE SCALE GENOMIC DNA]</scope>
    <source>
        <strain evidence="15 16">Cad16T</strain>
    </source>
</reference>
<accession>A0A2K8UHE0</accession>
<keyword evidence="1" id="KW-0813">Transport</keyword>
<organism evidence="15 16">
    <name type="scientific">Candidatus Thiodictyon syntrophicum</name>
    <dbReference type="NCBI Taxonomy" id="1166950"/>
    <lineage>
        <taxon>Bacteria</taxon>
        <taxon>Pseudomonadati</taxon>
        <taxon>Pseudomonadota</taxon>
        <taxon>Gammaproteobacteria</taxon>
        <taxon>Chromatiales</taxon>
        <taxon>Chromatiaceae</taxon>
        <taxon>Thiodictyon</taxon>
    </lineage>
</organism>
<evidence type="ECO:0000256" key="12">
    <source>
        <dbReference type="PIRSR" id="PIRSR005784-1"/>
    </source>
</evidence>
<keyword evidence="6" id="KW-0677">Repeat</keyword>
<feature type="binding site" evidence="12">
    <location>
        <position position="49"/>
    </location>
    <ligand>
        <name>[4Fe-4S] cluster</name>
        <dbReference type="ChEBI" id="CHEBI:49883"/>
        <label>1</label>
    </ligand>
</feature>
<feature type="domain" description="4Fe-4S ferredoxin-type" evidence="13">
    <location>
        <begin position="131"/>
        <end position="160"/>
    </location>
</feature>
<dbReference type="EMBL" id="CP020370">
    <property type="protein sequence ID" value="AUB84965.1"/>
    <property type="molecule type" value="Genomic_DNA"/>
</dbReference>
<comment type="cofactor">
    <cofactor evidence="12">
        <name>[4Fe-4S] cluster</name>
        <dbReference type="ChEBI" id="CHEBI:49883"/>
    </cofactor>
    <text evidence="12">Binds 3 [4Fe-4S] clusters.</text>
</comment>
<dbReference type="GO" id="GO:0005886">
    <property type="term" value="C:plasma membrane"/>
    <property type="evidence" value="ECO:0007669"/>
    <property type="project" value="InterPro"/>
</dbReference>
<proteinExistence type="predicted"/>
<feature type="binding site" evidence="12">
    <location>
        <position position="54"/>
    </location>
    <ligand>
        <name>[4Fe-4S] cluster</name>
        <dbReference type="ChEBI" id="CHEBI:49883"/>
        <label>1</label>
    </ligand>
</feature>
<dbReference type="InterPro" id="IPR007202">
    <property type="entry name" value="4Fe-4S_dom"/>
</dbReference>
<dbReference type="PROSITE" id="PS00198">
    <property type="entry name" value="4FE4S_FER_1"/>
    <property type="match status" value="1"/>
</dbReference>
<keyword evidence="7" id="KW-1278">Translocase</keyword>
<keyword evidence="9 12" id="KW-0408">Iron</keyword>
<evidence type="ECO:0000259" key="14">
    <source>
        <dbReference type="PROSITE" id="PS51656"/>
    </source>
</evidence>
<name>A0A2K8UHE0_9GAMM</name>
<gene>
    <name evidence="15" type="ORF">THSYN_26760</name>
</gene>
<feature type="domain" description="4Fe-4S ferredoxin-type" evidence="13">
    <location>
        <begin position="101"/>
        <end position="130"/>
    </location>
</feature>
<feature type="binding site" evidence="12">
    <location>
        <position position="46"/>
    </location>
    <ligand>
        <name>[4Fe-4S] cluster</name>
        <dbReference type="ChEBI" id="CHEBI:49883"/>
        <label>1</label>
    </ligand>
</feature>
<keyword evidence="11" id="KW-0472">Membrane</keyword>
<feature type="binding site" evidence="12">
    <location>
        <position position="120"/>
    </location>
    <ligand>
        <name>[4Fe-4S] cluster</name>
        <dbReference type="ChEBI" id="CHEBI:49883"/>
        <label>3</label>
    </ligand>
</feature>
<keyword evidence="16" id="KW-1185">Reference proteome</keyword>
<dbReference type="InterPro" id="IPR016463">
    <property type="entry name" value="RnfB/RsxB_Proteobac"/>
</dbReference>
<evidence type="ECO:0000256" key="1">
    <source>
        <dbReference type="ARBA" id="ARBA00022448"/>
    </source>
</evidence>
<keyword evidence="2" id="KW-1003">Cell membrane</keyword>
<keyword evidence="3 12" id="KW-0004">4Fe-4S</keyword>
<evidence type="ECO:0000256" key="6">
    <source>
        <dbReference type="ARBA" id="ARBA00022737"/>
    </source>
</evidence>
<feature type="domain" description="4Fe-4S" evidence="14">
    <location>
        <begin position="29"/>
        <end position="88"/>
    </location>
</feature>
<sequence length="176" mass="18041">MLLAVGSLTIIGVVLGGILGTAARLLAVKVDPLEADLQALLPGSQCGQCGYVGCAQAAKALAAGDAAPTVCPPGGKATAEALAKRLGVSIDLSDHVERGPEYAAIDEELCIGCTRCLKECSVDGIFGATKQMHTILAESCHACGKCIPVCPTEAITMRPIPVTLGTWHWPKPVTAH</sequence>
<dbReference type="Pfam" id="PF04060">
    <property type="entry name" value="FeS"/>
    <property type="match status" value="1"/>
</dbReference>
<evidence type="ECO:0000259" key="13">
    <source>
        <dbReference type="PROSITE" id="PS51379"/>
    </source>
</evidence>
<dbReference type="NCBIfam" id="TIGR01944">
    <property type="entry name" value="rnfB"/>
    <property type="match status" value="1"/>
</dbReference>
<evidence type="ECO:0000256" key="5">
    <source>
        <dbReference type="ARBA" id="ARBA00022723"/>
    </source>
</evidence>
<dbReference type="OrthoDB" id="9789936at2"/>
<evidence type="ECO:0000256" key="7">
    <source>
        <dbReference type="ARBA" id="ARBA00022967"/>
    </source>
</evidence>
<dbReference type="SUPFAM" id="SSF54862">
    <property type="entry name" value="4Fe-4S ferredoxins"/>
    <property type="match status" value="1"/>
</dbReference>
<evidence type="ECO:0000256" key="11">
    <source>
        <dbReference type="ARBA" id="ARBA00023136"/>
    </source>
</evidence>
<dbReference type="KEGG" id="tsy:THSYN_26760"/>
<feature type="binding site" evidence="12">
    <location>
        <position position="140"/>
    </location>
    <ligand>
        <name>[4Fe-4S] cluster</name>
        <dbReference type="ChEBI" id="CHEBI:49883"/>
        <label>3</label>
    </ligand>
</feature>
<dbReference type="InterPro" id="IPR050294">
    <property type="entry name" value="RnfB_subfamily"/>
</dbReference>
<dbReference type="GO" id="GO:0022900">
    <property type="term" value="P:electron transport chain"/>
    <property type="evidence" value="ECO:0007669"/>
    <property type="project" value="InterPro"/>
</dbReference>
<protein>
    <submittedName>
        <fullName evidence="15">Electron transporter RnfB</fullName>
    </submittedName>
</protein>
<dbReference type="PIRSF" id="PIRSF005784">
    <property type="entry name" value="Elect_transpt_RnfB"/>
    <property type="match status" value="1"/>
</dbReference>
<evidence type="ECO:0000256" key="9">
    <source>
        <dbReference type="ARBA" id="ARBA00023004"/>
    </source>
</evidence>
<feature type="binding site" evidence="12">
    <location>
        <position position="110"/>
    </location>
    <ligand>
        <name>[4Fe-4S] cluster</name>
        <dbReference type="ChEBI" id="CHEBI:49883"/>
        <label>2</label>
    </ligand>
</feature>
<keyword evidence="10 12" id="KW-0411">Iron-sulfur</keyword>